<dbReference type="GO" id="GO:0008033">
    <property type="term" value="P:tRNA processing"/>
    <property type="evidence" value="ECO:0007669"/>
    <property type="project" value="UniProtKB-KW"/>
</dbReference>
<dbReference type="InterPro" id="IPR007175">
    <property type="entry name" value="Rpr2/Snm1/Rpp21"/>
</dbReference>
<dbReference type="Gene3D" id="6.20.50.20">
    <property type="match status" value="1"/>
</dbReference>
<dbReference type="VEuPathDB" id="FungiDB:PABG_04292"/>
<dbReference type="GO" id="GO:0046872">
    <property type="term" value="F:metal ion binding"/>
    <property type="evidence" value="ECO:0007669"/>
    <property type="project" value="UniProtKB-KW"/>
</dbReference>
<proteinExistence type="inferred from homology"/>
<evidence type="ECO:0000256" key="2">
    <source>
        <dbReference type="ARBA" id="ARBA00022723"/>
    </source>
</evidence>
<keyword evidence="2" id="KW-0479">Metal-binding</keyword>
<organism evidence="6 7">
    <name type="scientific">Paracoccidioides brasiliensis</name>
    <dbReference type="NCBI Taxonomy" id="121759"/>
    <lineage>
        <taxon>Eukaryota</taxon>
        <taxon>Fungi</taxon>
        <taxon>Dikarya</taxon>
        <taxon>Ascomycota</taxon>
        <taxon>Pezizomycotina</taxon>
        <taxon>Eurotiomycetes</taxon>
        <taxon>Eurotiomycetidae</taxon>
        <taxon>Onygenales</taxon>
        <taxon>Ajellomycetaceae</taxon>
        <taxon>Paracoccidioides</taxon>
    </lineage>
</organism>
<dbReference type="VEuPathDB" id="FungiDB:PADG_04671"/>
<dbReference type="GO" id="GO:0005655">
    <property type="term" value="C:nucleolar ribonuclease P complex"/>
    <property type="evidence" value="ECO:0007669"/>
    <property type="project" value="TreeGrafter"/>
</dbReference>
<accession>A0A1D2JNY7</accession>
<sequence length="264" mass="29357">METGEMEDKREKREVDGGKIKECNTQVASIMAKVKPQRGSGGAGQAHIRARISFLYKASNYLQSASVSKSRSKGDVNGNSRCQDICCRARTEEQAEMANLQSPLNSATAVTNNDTTDIAMVHQDGMDPAGFGEPRTSQHVQISKLSRQLASQMRGISLKSQLRLPRDIKRSVCKLCNSLLIPNTTCVETTENFSRGGSKKKPWADVRVVRCNSCGYIKRYPQTEKRSLKLMERRKREKERDSETTTTRAQTCTPVVPVDVGNAR</sequence>
<dbReference type="PANTHER" id="PTHR14742">
    <property type="entry name" value="RIBONUCLEASE P SUBUNIT P21"/>
    <property type="match status" value="1"/>
</dbReference>
<comment type="caution">
    <text evidence="6">The sequence shown here is derived from an EMBL/GenBank/DDBJ whole genome shotgun (WGS) entry which is preliminary data.</text>
</comment>
<dbReference type="AlphaFoldDB" id="A0A1D2JNY7"/>
<dbReference type="Proteomes" id="UP000242814">
    <property type="component" value="Unassembled WGS sequence"/>
</dbReference>
<reference evidence="6 7" key="1">
    <citation type="submission" date="2016-06" db="EMBL/GenBank/DDBJ databases">
        <authorList>
            <person name="Kjaerup R.B."/>
            <person name="Dalgaard T.S."/>
            <person name="Juul-Madsen H.R."/>
        </authorList>
    </citation>
    <scope>NUCLEOTIDE SEQUENCE [LARGE SCALE GENOMIC DNA]</scope>
    <source>
        <strain evidence="6 7">Pb300</strain>
    </source>
</reference>
<evidence type="ECO:0000313" key="6">
    <source>
        <dbReference type="EMBL" id="ODH44939.1"/>
    </source>
</evidence>
<name>A0A1D2JNY7_PARBR</name>
<keyword evidence="1" id="KW-0819">tRNA processing</keyword>
<dbReference type="PANTHER" id="PTHR14742:SF0">
    <property type="entry name" value="RIBONUCLEASE P PROTEIN SUBUNIT P21"/>
    <property type="match status" value="1"/>
</dbReference>
<feature type="region of interest" description="Disordered" evidence="5">
    <location>
        <begin position="227"/>
        <end position="264"/>
    </location>
</feature>
<gene>
    <name evidence="6" type="ORF">ACO22_00562</name>
</gene>
<protein>
    <submittedName>
        <fullName evidence="6">Uncharacterized protein</fullName>
    </submittedName>
</protein>
<evidence type="ECO:0000256" key="3">
    <source>
        <dbReference type="ARBA" id="ARBA00022833"/>
    </source>
</evidence>
<keyword evidence="3" id="KW-0862">Zinc</keyword>
<evidence type="ECO:0000313" key="7">
    <source>
        <dbReference type="Proteomes" id="UP000242814"/>
    </source>
</evidence>
<evidence type="ECO:0000256" key="5">
    <source>
        <dbReference type="SAM" id="MobiDB-lite"/>
    </source>
</evidence>
<evidence type="ECO:0000256" key="1">
    <source>
        <dbReference type="ARBA" id="ARBA00022694"/>
    </source>
</evidence>
<comment type="similarity">
    <text evidence="4">Belongs to the eukaryotic/archaeal RNase P protein component 4 family.</text>
</comment>
<dbReference type="Pfam" id="PF04032">
    <property type="entry name" value="Rpr2"/>
    <property type="match status" value="1"/>
</dbReference>
<dbReference type="EMBL" id="LZYO01000011">
    <property type="protein sequence ID" value="ODH44939.1"/>
    <property type="molecule type" value="Genomic_DNA"/>
</dbReference>
<evidence type="ECO:0000256" key="4">
    <source>
        <dbReference type="ARBA" id="ARBA00038402"/>
    </source>
</evidence>